<comment type="caution">
    <text evidence="11">The sequence shown here is derived from an EMBL/GenBank/DDBJ whole genome shotgun (WGS) entry which is preliminary data.</text>
</comment>
<keyword evidence="4 9" id="KW-0812">Transmembrane</keyword>
<dbReference type="GO" id="GO:0005886">
    <property type="term" value="C:plasma membrane"/>
    <property type="evidence" value="ECO:0007669"/>
    <property type="project" value="UniProtKB-SubCell"/>
</dbReference>
<dbReference type="InterPro" id="IPR002898">
    <property type="entry name" value="MotA_ExbB_proton_chnl"/>
</dbReference>
<evidence type="ECO:0000256" key="9">
    <source>
        <dbReference type="SAM" id="Phobius"/>
    </source>
</evidence>
<keyword evidence="3" id="KW-1003">Cell membrane</keyword>
<dbReference type="Pfam" id="PF01618">
    <property type="entry name" value="MotA_ExbB"/>
    <property type="match status" value="1"/>
</dbReference>
<dbReference type="PANTHER" id="PTHR30625:SF15">
    <property type="entry name" value="BIOPOLYMER TRANSPORT PROTEIN EXBB"/>
    <property type="match status" value="1"/>
</dbReference>
<evidence type="ECO:0000256" key="8">
    <source>
        <dbReference type="RuleBase" id="RU004057"/>
    </source>
</evidence>
<feature type="transmembrane region" description="Helical" evidence="9">
    <location>
        <begin position="12"/>
        <end position="31"/>
    </location>
</feature>
<comment type="similarity">
    <text evidence="8">Belongs to the exbB/tolQ family.</text>
</comment>
<keyword evidence="6 9" id="KW-1133">Transmembrane helix</keyword>
<keyword evidence="5 8" id="KW-0653">Protein transport</keyword>
<dbReference type="GO" id="GO:0017038">
    <property type="term" value="P:protein import"/>
    <property type="evidence" value="ECO:0007669"/>
    <property type="project" value="TreeGrafter"/>
</dbReference>
<gene>
    <name evidence="11" type="ORF">HKN21_11890</name>
</gene>
<reference evidence="11 12" key="1">
    <citation type="submission" date="2020-03" db="EMBL/GenBank/DDBJ databases">
        <title>Metabolic flexibility allows generalist bacteria to become dominant in a frequently disturbed ecosystem.</title>
        <authorList>
            <person name="Chen Y.-J."/>
            <person name="Leung P.M."/>
            <person name="Bay S.K."/>
            <person name="Hugenholtz P."/>
            <person name="Kessler A.J."/>
            <person name="Shelley G."/>
            <person name="Waite D.W."/>
            <person name="Cook P.L."/>
            <person name="Greening C."/>
        </authorList>
    </citation>
    <scope>NUCLEOTIDE SEQUENCE [LARGE SCALE GENOMIC DNA]</scope>
    <source>
        <strain evidence="11">SS_bin_28</strain>
    </source>
</reference>
<evidence type="ECO:0000256" key="6">
    <source>
        <dbReference type="ARBA" id="ARBA00022989"/>
    </source>
</evidence>
<comment type="subcellular location">
    <subcellularLocation>
        <location evidence="1">Cell membrane</location>
        <topology evidence="1">Multi-pass membrane protein</topology>
    </subcellularLocation>
    <subcellularLocation>
        <location evidence="8">Membrane</location>
        <topology evidence="8">Multi-pass membrane protein</topology>
    </subcellularLocation>
</comment>
<dbReference type="PANTHER" id="PTHR30625">
    <property type="entry name" value="PROTEIN TOLQ"/>
    <property type="match status" value="1"/>
</dbReference>
<feature type="domain" description="MotA/TolQ/ExbB proton channel" evidence="10">
    <location>
        <begin position="72"/>
        <end position="191"/>
    </location>
</feature>
<keyword evidence="7 9" id="KW-0472">Membrane</keyword>
<evidence type="ECO:0000256" key="1">
    <source>
        <dbReference type="ARBA" id="ARBA00004651"/>
    </source>
</evidence>
<evidence type="ECO:0000256" key="4">
    <source>
        <dbReference type="ARBA" id="ARBA00022692"/>
    </source>
</evidence>
<evidence type="ECO:0000256" key="3">
    <source>
        <dbReference type="ARBA" id="ARBA00022475"/>
    </source>
</evidence>
<name>A0A7Y2ECH3_UNCEI</name>
<keyword evidence="2 8" id="KW-0813">Transport</keyword>
<organism evidence="11 12">
    <name type="scientific">Eiseniibacteriota bacterium</name>
    <dbReference type="NCBI Taxonomy" id="2212470"/>
    <lineage>
        <taxon>Bacteria</taxon>
        <taxon>Candidatus Eiseniibacteriota</taxon>
    </lineage>
</organism>
<dbReference type="InterPro" id="IPR050790">
    <property type="entry name" value="ExbB/TolQ_transport"/>
</dbReference>
<protein>
    <submittedName>
        <fullName evidence="11">MotA/TolQ/ExbB proton channel family protein</fullName>
    </submittedName>
</protein>
<evidence type="ECO:0000259" key="10">
    <source>
        <dbReference type="Pfam" id="PF01618"/>
    </source>
</evidence>
<accession>A0A7Y2ECH3</accession>
<dbReference type="Proteomes" id="UP000547674">
    <property type="component" value="Unassembled WGS sequence"/>
</dbReference>
<evidence type="ECO:0000256" key="7">
    <source>
        <dbReference type="ARBA" id="ARBA00023136"/>
    </source>
</evidence>
<dbReference type="EMBL" id="JABDJR010000481">
    <property type="protein sequence ID" value="NNF07455.1"/>
    <property type="molecule type" value="Genomic_DNA"/>
</dbReference>
<proteinExistence type="inferred from homology"/>
<dbReference type="AlphaFoldDB" id="A0A7Y2ECH3"/>
<evidence type="ECO:0000313" key="12">
    <source>
        <dbReference type="Proteomes" id="UP000547674"/>
    </source>
</evidence>
<evidence type="ECO:0000256" key="2">
    <source>
        <dbReference type="ARBA" id="ARBA00022448"/>
    </source>
</evidence>
<feature type="transmembrane region" description="Helical" evidence="9">
    <location>
        <begin position="111"/>
        <end position="130"/>
    </location>
</feature>
<feature type="transmembrane region" description="Helical" evidence="9">
    <location>
        <begin position="150"/>
        <end position="172"/>
    </location>
</feature>
<evidence type="ECO:0000256" key="5">
    <source>
        <dbReference type="ARBA" id="ARBA00022927"/>
    </source>
</evidence>
<sequence>MKEMFLKGGNFMWPLLIASVIGIGVIIERFFTLSRAKVNTRKLVGEVVHKLKESKGQAGVQEAMDVCLKTRGPISAILYAGLVRAHKGSEAVEKAIESAGTIEMSFLQRGLIVLASIANVAPLLGFLGTVSGMINAFEAIAAADSVSAKLVATGISEALITTATGLLVAIPIQLANNFFISRIDGFVLEMEEASVELVDTLVDIEQGRA</sequence>
<evidence type="ECO:0000313" key="11">
    <source>
        <dbReference type="EMBL" id="NNF07455.1"/>
    </source>
</evidence>